<gene>
    <name evidence="5" type="primary">bma-tut-2</name>
    <name evidence="4" type="synonym">Bma-tut-2</name>
    <name evidence="5" type="ORF">Bm3696</name>
    <name evidence="4" type="ORF">BM_Bm3696</name>
</gene>
<comment type="similarity">
    <text evidence="3">Belongs to the CTU2/NCS2 family.</text>
</comment>
<dbReference type="OMA" id="CHACRNI"/>
<dbReference type="UniPathway" id="UPA00988"/>
<comment type="subcellular location">
    <subcellularLocation>
        <location evidence="3">Cytoplasm</location>
    </subcellularLocation>
</comment>
<dbReference type="GO" id="GO:0002143">
    <property type="term" value="P:tRNA wobble position uridine thiolation"/>
    <property type="evidence" value="ECO:0007669"/>
    <property type="project" value="TreeGrafter"/>
</dbReference>
<organism evidence="4">
    <name type="scientific">Brugia malayi</name>
    <name type="common">Filarial nematode worm</name>
    <dbReference type="NCBI Taxonomy" id="6279"/>
    <lineage>
        <taxon>Eukaryota</taxon>
        <taxon>Metazoa</taxon>
        <taxon>Ecdysozoa</taxon>
        <taxon>Nematoda</taxon>
        <taxon>Chromadorea</taxon>
        <taxon>Rhabditida</taxon>
        <taxon>Spirurina</taxon>
        <taxon>Spiruromorpha</taxon>
        <taxon>Filarioidea</taxon>
        <taxon>Onchocercidae</taxon>
        <taxon>Brugia</taxon>
    </lineage>
</organism>
<keyword evidence="2 3" id="KW-0819">tRNA processing</keyword>
<comment type="function">
    <text evidence="3">Plays a central role in 2-thiolation of mcm(5)S(2)U at tRNA wobble positions of tRNA(Lys), tRNA(Glu) and tRNA(Gln). May act by forming a heterodimer with NCS6/CTU1 that ligates sulfur from thiocarboxylated URM1 onto the uridine of tRNAs at wobble position.</text>
</comment>
<proteinExistence type="inferred from homology"/>
<evidence type="ECO:0000256" key="3">
    <source>
        <dbReference type="HAMAP-Rule" id="MF_03054"/>
    </source>
</evidence>
<dbReference type="HAMAP" id="MF_03054">
    <property type="entry name" value="CTU2"/>
    <property type="match status" value="1"/>
</dbReference>
<reference evidence="4" key="2">
    <citation type="submission" date="2012-12" db="EMBL/GenBank/DDBJ databases">
        <authorList>
            <person name="Gao Y.W."/>
            <person name="Fan S.T."/>
            <person name="Sun H.T."/>
            <person name="Wang Z."/>
            <person name="Gao X.L."/>
            <person name="Li Y.G."/>
            <person name="Wang T.C."/>
            <person name="Zhang K."/>
            <person name="Xu W.W."/>
            <person name="Yu Z.J."/>
            <person name="Xia X.Z."/>
        </authorList>
    </citation>
    <scope>NUCLEOTIDE SEQUENCE</scope>
    <source>
        <strain evidence="4">FR3</strain>
    </source>
</reference>
<reference evidence="4" key="1">
    <citation type="journal article" date="2007" name="Science">
        <title>Draft genome of the filarial nematode parasite Brugia malayi.</title>
        <authorList>
            <person name="Ghedin E."/>
            <person name="Wang S."/>
            <person name="Spiro D."/>
            <person name="Caler E."/>
            <person name="Zhao Q."/>
            <person name="Crabtree J."/>
            <person name="Allen J.E."/>
            <person name="Delcher A.L."/>
            <person name="Guiliano D.B."/>
            <person name="Miranda-Saavedra D."/>
            <person name="Angiuoli S.V."/>
            <person name="Creasy T."/>
            <person name="Amedeo P."/>
            <person name="Haas B."/>
            <person name="El-Sayed N.M."/>
            <person name="Wortman J.R."/>
            <person name="Feldblyum T."/>
            <person name="Tallon L."/>
            <person name="Schatz M."/>
            <person name="Shumway M."/>
            <person name="Koo H."/>
            <person name="Salzberg S.L."/>
            <person name="Schobel S."/>
            <person name="Pertea M."/>
            <person name="Pop M."/>
            <person name="White O."/>
            <person name="Barton G.J."/>
            <person name="Carlow C.K."/>
            <person name="Crawford M.J."/>
            <person name="Daub J."/>
            <person name="Dimmic M.W."/>
            <person name="Estes C.F."/>
            <person name="Foster J.M."/>
            <person name="Ganatra M."/>
            <person name="Gregory W.F."/>
            <person name="Johnson N.M."/>
            <person name="Jin J."/>
            <person name="Komuniecki R."/>
            <person name="Korf I."/>
            <person name="Kumar S."/>
            <person name="Laney S."/>
            <person name="Li B.W."/>
            <person name="Li W."/>
            <person name="Lindblom T.H."/>
            <person name="Lustigman S."/>
            <person name="Ma D."/>
            <person name="Maina C.V."/>
            <person name="Martin D.M."/>
            <person name="McCarter J.P."/>
            <person name="McReynolds L."/>
            <person name="Mitreva M."/>
            <person name="Nutman T.B."/>
            <person name="Parkinson J."/>
            <person name="Peregrin-Alvarez J.M."/>
            <person name="Poole C."/>
            <person name="Ren Q."/>
            <person name="Saunders L."/>
            <person name="Sluder A.E."/>
            <person name="Smith K."/>
            <person name="Stanke M."/>
            <person name="Unnasch T.R."/>
            <person name="Ware J."/>
            <person name="Wei A.D."/>
            <person name="Weil G."/>
            <person name="Williams D.J."/>
            <person name="Zhang Y."/>
            <person name="Williams S.A."/>
            <person name="Fraser-Liggett C."/>
            <person name="Slatko B."/>
            <person name="Blaxter M.L."/>
            <person name="Scott A.L."/>
        </authorList>
    </citation>
    <scope>NUCLEOTIDE SEQUENCE</scope>
    <source>
        <strain evidence="4">FR3</strain>
    </source>
</reference>
<dbReference type="WormBase" id="Bm3696">
    <property type="protein sequence ID" value="BM39595"/>
    <property type="gene ID" value="WBGene00223957"/>
    <property type="gene designation" value="Bma-tut-2"/>
</dbReference>
<dbReference type="GO" id="GO:0000049">
    <property type="term" value="F:tRNA binding"/>
    <property type="evidence" value="ECO:0007669"/>
    <property type="project" value="InterPro"/>
</dbReference>
<accession>A0A0H5S562</accession>
<dbReference type="PANTHER" id="PTHR20882">
    <property type="entry name" value="CYTOPLASMIC TRNA 2-THIOLATION PROTEIN 2"/>
    <property type="match status" value="1"/>
</dbReference>
<name>A0A0H5S562_BRUMA</name>
<dbReference type="GO" id="GO:0016779">
    <property type="term" value="F:nucleotidyltransferase activity"/>
    <property type="evidence" value="ECO:0007669"/>
    <property type="project" value="UniProtKB-UniRule"/>
</dbReference>
<dbReference type="EMBL" id="LN856920">
    <property type="protein sequence ID" value="CRZ23754.1"/>
    <property type="molecule type" value="Genomic_DNA"/>
</dbReference>
<evidence type="ECO:0000313" key="5">
    <source>
        <dbReference type="WormBase" id="Bm3696"/>
    </source>
</evidence>
<protein>
    <recommendedName>
        <fullName evidence="3">Cytoplasmic tRNA 2-thiolation protein 2</fullName>
    </recommendedName>
</protein>
<keyword evidence="1 3" id="KW-0963">Cytoplasm</keyword>
<dbReference type="AlphaFoldDB" id="A0A0H5S562"/>
<dbReference type="GO" id="GO:0032447">
    <property type="term" value="P:protein urmylation"/>
    <property type="evidence" value="ECO:0007669"/>
    <property type="project" value="UniProtKB-UniRule"/>
</dbReference>
<evidence type="ECO:0000256" key="2">
    <source>
        <dbReference type="ARBA" id="ARBA00022694"/>
    </source>
</evidence>
<dbReference type="InterPro" id="IPR019407">
    <property type="entry name" value="CTU2"/>
</dbReference>
<comment type="pathway">
    <text evidence="3">tRNA modification; 5-methoxycarbonylmethyl-2-thiouridine-tRNA biosynthesis.</text>
</comment>
<evidence type="ECO:0000256" key="1">
    <source>
        <dbReference type="ARBA" id="ARBA00022490"/>
    </source>
</evidence>
<dbReference type="GO" id="GO:0005829">
    <property type="term" value="C:cytosol"/>
    <property type="evidence" value="ECO:0007669"/>
    <property type="project" value="TreeGrafter"/>
</dbReference>
<sequence length="392" mass="43899">MHPPKHISFNASLKHDTWFVTCSEQVWILVQLKIGEMSSKVRKCVKCPQMATFCSTDAKKAVYCKSCFIQMVKHKFSSAIGKRRLYKDGEQRETLVVYDGTNAGAFLLSLVSQGLRADAHKRLTLVPTIMVLLKETDEAVIGSIKKEVELIKQCIEAPWIYVHIAAVFESNICDPQTSSICGIDHISQWAQLLTSCSSSSTREEMEYLCLNMLCVRIAQKLDVHKVMLSMSADELATTTLSSLALARGPSVFHEVNVVDKRHADVTLIRPLREITEKEIALVNRFEGSDRYILNVRKSRVKANDDEQSLQSVSRDFISDLVMNGFTGTVTTILSIANKVQAPATNRARCVLCASTYSADEGEKYCFSCISVLEQVGDKVLLEQLLRPHMYDC</sequence>
<evidence type="ECO:0000313" key="4">
    <source>
        <dbReference type="EMBL" id="CRZ23754.1"/>
    </source>
</evidence>
<dbReference type="InterPro" id="IPR014729">
    <property type="entry name" value="Rossmann-like_a/b/a_fold"/>
</dbReference>
<dbReference type="PANTHER" id="PTHR20882:SF14">
    <property type="entry name" value="CYTOPLASMIC TRNA 2-THIOLATION PROTEIN 2"/>
    <property type="match status" value="1"/>
</dbReference>
<dbReference type="Gene3D" id="3.40.50.620">
    <property type="entry name" value="HUPs"/>
    <property type="match status" value="1"/>
</dbReference>
<dbReference type="GO" id="GO:0016783">
    <property type="term" value="F:sulfurtransferase activity"/>
    <property type="evidence" value="ECO:0007669"/>
    <property type="project" value="TreeGrafter"/>
</dbReference>